<feature type="domain" description="Peptidase S24/S26A/S26B/S26C" evidence="5">
    <location>
        <begin position="110"/>
        <end position="194"/>
    </location>
</feature>
<evidence type="ECO:0000313" key="7">
    <source>
        <dbReference type="EMBL" id="BDD11680.1"/>
    </source>
</evidence>
<reference evidence="7 8" key="1">
    <citation type="submission" date="2021-12" db="EMBL/GenBank/DDBJ databases">
        <title>Genome sequencing of bacteria with rrn-lacking chromosome and rrn-plasmid.</title>
        <authorList>
            <person name="Anda M."/>
            <person name="Iwasaki W."/>
        </authorList>
    </citation>
    <scope>NUCLEOTIDE SEQUENCE [LARGE SCALE GENOMIC DNA]</scope>
    <source>
        <strain evidence="7 8">DSM 100852</strain>
        <plasmid evidence="7 8">pFA1</plasmid>
    </source>
</reference>
<dbReference type="Pfam" id="PF00717">
    <property type="entry name" value="Peptidase_S24"/>
    <property type="match status" value="1"/>
</dbReference>
<dbReference type="Pfam" id="PF07022">
    <property type="entry name" value="Phage_CI_repr"/>
    <property type="match status" value="1"/>
</dbReference>
<keyword evidence="4" id="KW-0175">Coiled coil</keyword>
<dbReference type="RefSeq" id="WP_338394799.1">
    <property type="nucleotide sequence ID" value="NZ_AP025315.1"/>
</dbReference>
<organism evidence="7 8">
    <name type="scientific">Fulvitalea axinellae</name>
    <dbReference type="NCBI Taxonomy" id="1182444"/>
    <lineage>
        <taxon>Bacteria</taxon>
        <taxon>Pseudomonadati</taxon>
        <taxon>Bacteroidota</taxon>
        <taxon>Cytophagia</taxon>
        <taxon>Cytophagales</taxon>
        <taxon>Persicobacteraceae</taxon>
        <taxon>Fulvitalea</taxon>
    </lineage>
</organism>
<dbReference type="Gene3D" id="1.10.260.40">
    <property type="entry name" value="lambda repressor-like DNA-binding domains"/>
    <property type="match status" value="1"/>
</dbReference>
<evidence type="ECO:0000259" key="6">
    <source>
        <dbReference type="Pfam" id="PF07022"/>
    </source>
</evidence>
<feature type="coiled-coil region" evidence="4">
    <location>
        <begin position="227"/>
        <end position="275"/>
    </location>
</feature>
<keyword evidence="7" id="KW-0614">Plasmid</keyword>
<keyword evidence="3" id="KW-0804">Transcription</keyword>
<dbReference type="PANTHER" id="PTHR40661">
    <property type="match status" value="1"/>
</dbReference>
<dbReference type="CDD" id="cd06462">
    <property type="entry name" value="Peptidase_S24_S26"/>
    <property type="match status" value="1"/>
</dbReference>
<dbReference type="Gene3D" id="2.10.109.10">
    <property type="entry name" value="Umud Fragment, subunit A"/>
    <property type="match status" value="1"/>
</dbReference>
<evidence type="ECO:0000256" key="3">
    <source>
        <dbReference type="ARBA" id="ARBA00023163"/>
    </source>
</evidence>
<name>A0AAU9DKA3_9BACT</name>
<dbReference type="GO" id="GO:0045892">
    <property type="term" value="P:negative regulation of DNA-templated transcription"/>
    <property type="evidence" value="ECO:0007669"/>
    <property type="project" value="InterPro"/>
</dbReference>
<geneLocation type="plasmid" evidence="7 8">
    <name>pFA1</name>
</geneLocation>
<dbReference type="InterPro" id="IPR036286">
    <property type="entry name" value="LexA/Signal_pep-like_sf"/>
</dbReference>
<accession>A0AAU9DKA3</accession>
<dbReference type="Proteomes" id="UP001348817">
    <property type="component" value="Plasmid pFA1"/>
</dbReference>
<dbReference type="KEGG" id="fax:FUAX_41120"/>
<keyword evidence="2" id="KW-0238">DNA-binding</keyword>
<keyword evidence="1" id="KW-0805">Transcription regulation</keyword>
<dbReference type="AlphaFoldDB" id="A0AAU9DKA3"/>
<dbReference type="InterPro" id="IPR010982">
    <property type="entry name" value="Lambda_DNA-bd_dom_sf"/>
</dbReference>
<evidence type="ECO:0008006" key="9">
    <source>
        <dbReference type="Google" id="ProtNLM"/>
    </source>
</evidence>
<dbReference type="GO" id="GO:0003677">
    <property type="term" value="F:DNA binding"/>
    <property type="evidence" value="ECO:0007669"/>
    <property type="project" value="UniProtKB-KW"/>
</dbReference>
<gene>
    <name evidence="7" type="ORF">FUAX_41120</name>
</gene>
<dbReference type="InterPro" id="IPR015927">
    <property type="entry name" value="Peptidase_S24_S26A/B/C"/>
</dbReference>
<evidence type="ECO:0000259" key="5">
    <source>
        <dbReference type="Pfam" id="PF00717"/>
    </source>
</evidence>
<dbReference type="InterPro" id="IPR010744">
    <property type="entry name" value="Phage_CI_N"/>
</dbReference>
<protein>
    <recommendedName>
        <fullName evidence="9">Phage repressor protein C, contains Cro/C1-type HTH and peptisase s24 domains</fullName>
    </recommendedName>
</protein>
<evidence type="ECO:0000256" key="1">
    <source>
        <dbReference type="ARBA" id="ARBA00023015"/>
    </source>
</evidence>
<evidence type="ECO:0000256" key="2">
    <source>
        <dbReference type="ARBA" id="ARBA00023125"/>
    </source>
</evidence>
<evidence type="ECO:0000313" key="8">
    <source>
        <dbReference type="Proteomes" id="UP001348817"/>
    </source>
</evidence>
<proteinExistence type="predicted"/>
<dbReference type="SUPFAM" id="SSF51306">
    <property type="entry name" value="LexA/Signal peptidase"/>
    <property type="match status" value="1"/>
</dbReference>
<dbReference type="PANTHER" id="PTHR40661:SF3">
    <property type="entry name" value="FELS-1 PROPHAGE TRANSCRIPTIONAL REGULATOR"/>
    <property type="match status" value="1"/>
</dbReference>
<dbReference type="EMBL" id="AP025315">
    <property type="protein sequence ID" value="BDD11680.1"/>
    <property type="molecule type" value="Genomic_DNA"/>
</dbReference>
<sequence length="281" mass="31885">MDKGLILNELKKHLNLSTDAKLADFLGITPQNLSNWRARNRIDPELIYTKCEQINPSWLLTGEGSMLKEEGSPRILTKKYSIPFHADVKASAGLGVAPVIPNITNADGLNLSYLGNTETLRAFVVSGHSMSPTIDDGDVIVGKRINSKDGLRDGQVYIIVTTENQVYVKRVKGVMKNITLQSDNEEYDDINFEADLINELYLLELILTKPHRGRLWQVESISYKHKVEALKIEKEAQEKELRAMDIEIKAKDQELESQKEILMLQSQLIEELKKKKKKKVE</sequence>
<keyword evidence="8" id="KW-1185">Reference proteome</keyword>
<feature type="domain" description="Bacteriophage CI repressor N-terminal" evidence="6">
    <location>
        <begin position="7"/>
        <end position="66"/>
    </location>
</feature>
<evidence type="ECO:0000256" key="4">
    <source>
        <dbReference type="SAM" id="Coils"/>
    </source>
</evidence>